<evidence type="ECO:0000256" key="2">
    <source>
        <dbReference type="ARBA" id="ARBA00007856"/>
    </source>
</evidence>
<dbReference type="AlphaFoldDB" id="A0A137P9Z6"/>
<dbReference type="SUPFAM" id="SSF81514">
    <property type="entry name" value="Subunit X (non-heme 7 kDa protein) of cytochrome bc1 complex (Ubiquinol-cytochrome c reductase)"/>
    <property type="match status" value="1"/>
</dbReference>
<keyword evidence="5 12" id="KW-0812">Transmembrane</keyword>
<evidence type="ECO:0000313" key="14">
    <source>
        <dbReference type="Proteomes" id="UP000070444"/>
    </source>
</evidence>
<evidence type="ECO:0000256" key="6">
    <source>
        <dbReference type="ARBA" id="ARBA00022792"/>
    </source>
</evidence>
<dbReference type="Proteomes" id="UP000070444">
    <property type="component" value="Unassembled WGS sequence"/>
</dbReference>
<dbReference type="Pfam" id="PF05365">
    <property type="entry name" value="UCR_UQCRX_QCR9"/>
    <property type="match status" value="1"/>
</dbReference>
<evidence type="ECO:0000313" key="13">
    <source>
        <dbReference type="EMBL" id="KXN71784.1"/>
    </source>
</evidence>
<organism evidence="13 14">
    <name type="scientific">Conidiobolus coronatus (strain ATCC 28846 / CBS 209.66 / NRRL 28638)</name>
    <name type="common">Delacroixia coronata</name>
    <dbReference type="NCBI Taxonomy" id="796925"/>
    <lineage>
        <taxon>Eukaryota</taxon>
        <taxon>Fungi</taxon>
        <taxon>Fungi incertae sedis</taxon>
        <taxon>Zoopagomycota</taxon>
        <taxon>Entomophthoromycotina</taxon>
        <taxon>Entomophthoromycetes</taxon>
        <taxon>Entomophthorales</taxon>
        <taxon>Ancylistaceae</taxon>
        <taxon>Conidiobolus</taxon>
    </lineage>
</organism>
<evidence type="ECO:0000256" key="1">
    <source>
        <dbReference type="ARBA" id="ARBA00004434"/>
    </source>
</evidence>
<keyword evidence="4 12" id="KW-0679">Respiratory chain</keyword>
<comment type="similarity">
    <text evidence="2 12">Belongs to the UQCR10/QCR9 family.</text>
</comment>
<comment type="subunit">
    <text evidence="12">Component of the ubiquinol-cytochrome c oxidoreductase (cytochrome b-c1 complex, complex III, CIII), a multisubunit enzyme composed of 3 respiratory subunits cytochrome b, cytochrome c1 and Rieske protein, 2 core protein subunits, and additional low-molecular weight protein subunits.</text>
</comment>
<evidence type="ECO:0000256" key="10">
    <source>
        <dbReference type="ARBA" id="ARBA00023136"/>
    </source>
</evidence>
<dbReference type="GO" id="GO:0006122">
    <property type="term" value="P:mitochondrial electron transport, ubiquinol to cytochrome c"/>
    <property type="evidence" value="ECO:0007669"/>
    <property type="project" value="UniProtKB-UniRule"/>
</dbReference>
<keyword evidence="6 12" id="KW-0999">Mitochondrion inner membrane</keyword>
<evidence type="ECO:0000256" key="9">
    <source>
        <dbReference type="ARBA" id="ARBA00023128"/>
    </source>
</evidence>
<dbReference type="OMA" id="IKHKYEV"/>
<keyword evidence="10 12" id="KW-0472">Membrane</keyword>
<feature type="transmembrane region" description="Helical" evidence="12">
    <location>
        <begin position="27"/>
        <end position="44"/>
    </location>
</feature>
<keyword evidence="14" id="KW-1185">Reference proteome</keyword>
<proteinExistence type="inferred from homology"/>
<dbReference type="PANTHER" id="PTHR12980:SF0">
    <property type="entry name" value="CYTOCHROME B-C1 COMPLEX SUBUNIT 9"/>
    <property type="match status" value="1"/>
</dbReference>
<dbReference type="GO" id="GO:0005743">
    <property type="term" value="C:mitochondrial inner membrane"/>
    <property type="evidence" value="ECO:0007669"/>
    <property type="project" value="UniProtKB-SubCell"/>
</dbReference>
<dbReference type="FunFam" id="1.20.5.260:FF:000001">
    <property type="entry name" value="Cytochrome b-c1 complex subunit 9"/>
    <property type="match status" value="1"/>
</dbReference>
<sequence length="71" mass="8304">MPSFRASQSPLNSLNKTIYSTLFKRNSVFLVGIFSAAFAFELVFDRTADNLWNKMNKGKQWEDVKHRFVQE</sequence>
<dbReference type="OrthoDB" id="44067at2759"/>
<gene>
    <name evidence="13" type="ORF">CONCODRAFT_57089</name>
</gene>
<evidence type="ECO:0000256" key="7">
    <source>
        <dbReference type="ARBA" id="ARBA00022982"/>
    </source>
</evidence>
<reference evidence="13 14" key="1">
    <citation type="journal article" date="2015" name="Genome Biol. Evol.">
        <title>Phylogenomic analyses indicate that early fungi evolved digesting cell walls of algal ancestors of land plants.</title>
        <authorList>
            <person name="Chang Y."/>
            <person name="Wang S."/>
            <person name="Sekimoto S."/>
            <person name="Aerts A.L."/>
            <person name="Choi C."/>
            <person name="Clum A."/>
            <person name="LaButti K.M."/>
            <person name="Lindquist E.A."/>
            <person name="Yee Ngan C."/>
            <person name="Ohm R.A."/>
            <person name="Salamov A.A."/>
            <person name="Grigoriev I.V."/>
            <person name="Spatafora J.W."/>
            <person name="Berbee M.L."/>
        </authorList>
    </citation>
    <scope>NUCLEOTIDE SEQUENCE [LARGE SCALE GENOMIC DNA]</scope>
    <source>
        <strain evidence="13 14">NRRL 28638</strain>
    </source>
</reference>
<comment type="subcellular location">
    <subcellularLocation>
        <location evidence="1 12">Mitochondrion inner membrane</location>
        <topology evidence="1 12">Single-pass membrane protein</topology>
    </subcellularLocation>
</comment>
<keyword evidence="9 12" id="KW-0496">Mitochondrion</keyword>
<evidence type="ECO:0000256" key="12">
    <source>
        <dbReference type="RuleBase" id="RU368056"/>
    </source>
</evidence>
<evidence type="ECO:0000256" key="3">
    <source>
        <dbReference type="ARBA" id="ARBA00022448"/>
    </source>
</evidence>
<dbReference type="InterPro" id="IPR036656">
    <property type="entry name" value="QCR9_sf"/>
</dbReference>
<dbReference type="Gene3D" id="1.20.5.260">
    <property type="entry name" value="Cytochrome b-c1 complex subunit 9"/>
    <property type="match status" value="1"/>
</dbReference>
<accession>A0A137P9Z6</accession>
<keyword evidence="7 12" id="KW-0249">Electron transport</keyword>
<keyword evidence="3 12" id="KW-0813">Transport</keyword>
<comment type="function">
    <text evidence="12">Component of the ubiquinol-cytochrome c oxidoreductase, a multisubunit transmembrane complex that is part of the mitochondrial electron transport chain which drives oxidative phosphorylation. The complex plays an important role in the uptake of multiple carbon sources present in different host niches.</text>
</comment>
<name>A0A137P9Z6_CONC2</name>
<evidence type="ECO:0000256" key="4">
    <source>
        <dbReference type="ARBA" id="ARBA00022660"/>
    </source>
</evidence>
<dbReference type="STRING" id="796925.A0A137P9Z6"/>
<keyword evidence="8 12" id="KW-1133">Transmembrane helix</keyword>
<evidence type="ECO:0000256" key="5">
    <source>
        <dbReference type="ARBA" id="ARBA00022692"/>
    </source>
</evidence>
<dbReference type="InterPro" id="IPR008027">
    <property type="entry name" value="QCR9"/>
</dbReference>
<evidence type="ECO:0000256" key="11">
    <source>
        <dbReference type="ARBA" id="ARBA00044247"/>
    </source>
</evidence>
<dbReference type="PANTHER" id="PTHR12980">
    <property type="entry name" value="UBIQUINOL-CYTOCHROME C REDUCTASE COMPLEX, SUBUNIT X"/>
    <property type="match status" value="1"/>
</dbReference>
<evidence type="ECO:0000256" key="8">
    <source>
        <dbReference type="ARBA" id="ARBA00022989"/>
    </source>
</evidence>
<protein>
    <recommendedName>
        <fullName evidence="11 12">Complex III subunit 9</fullName>
    </recommendedName>
</protein>
<dbReference type="EMBL" id="KQ964467">
    <property type="protein sequence ID" value="KXN71784.1"/>
    <property type="molecule type" value="Genomic_DNA"/>
</dbReference>
<dbReference type="GO" id="GO:0045275">
    <property type="term" value="C:respiratory chain complex III"/>
    <property type="evidence" value="ECO:0007669"/>
    <property type="project" value="UniProtKB-UniRule"/>
</dbReference>